<keyword evidence="2" id="KW-1133">Transmembrane helix</keyword>
<keyword evidence="5" id="KW-1185">Reference proteome</keyword>
<feature type="transmembrane region" description="Helical" evidence="2">
    <location>
        <begin position="76"/>
        <end position="97"/>
    </location>
</feature>
<dbReference type="SUPFAM" id="SSF53474">
    <property type="entry name" value="alpha/beta-Hydrolases"/>
    <property type="match status" value="1"/>
</dbReference>
<dbReference type="OrthoDB" id="9803828at2"/>
<dbReference type="InterPro" id="IPR049492">
    <property type="entry name" value="BD-FAE-like_dom"/>
</dbReference>
<sequence length="381" mass="40094">MTRVLFGVLRILIALVASFLAFVAGALVLGGYVPAIPKAGIIGAVLTGQYPLHVALIGLAGLLLGLLALRLGLRRWGRALTVVTSVATAGAVVVAGLQAKAAYEAGTDVQWAEMFTEIAYPGAKPDVTETFAGDLQADVYLPRAASAKTPAIVLAHAGGFHTFDRGDLRGTGRWLADHGVAAIAVDYRLSAPGAPTWDRAPQDFVCALAWTRANAARFNLDVDRLSMGGMSAGGGLALNAAFRLQAGEITSSCGDVPPPPASVVGFYPVTDVSEMWTRNVTGSRNAAVLYTGGSPSEFPDRYREVSPKTFVRPGLMPTLLVVGDRDRSARPEDVTAFARLLTDNGVPVTTEILPFAEHSPDDAYGSLPAQHSRQILLDFLS</sequence>
<reference evidence="4 5" key="1">
    <citation type="submission" date="2019-04" db="EMBL/GenBank/DDBJ databases">
        <title>Herbidospora sp. NEAU-GS14.nov., a novel actinomycete isolated from soil.</title>
        <authorList>
            <person name="Han L."/>
        </authorList>
    </citation>
    <scope>NUCLEOTIDE SEQUENCE [LARGE SCALE GENOMIC DNA]</scope>
    <source>
        <strain evidence="4 5">NEAU-GS14</strain>
    </source>
</reference>
<dbReference type="Pfam" id="PF20434">
    <property type="entry name" value="BD-FAE"/>
    <property type="match status" value="1"/>
</dbReference>
<evidence type="ECO:0000256" key="2">
    <source>
        <dbReference type="SAM" id="Phobius"/>
    </source>
</evidence>
<feature type="transmembrane region" description="Helical" evidence="2">
    <location>
        <begin position="50"/>
        <end position="69"/>
    </location>
</feature>
<dbReference type="GO" id="GO:0016787">
    <property type="term" value="F:hydrolase activity"/>
    <property type="evidence" value="ECO:0007669"/>
    <property type="project" value="UniProtKB-KW"/>
</dbReference>
<evidence type="ECO:0000313" key="5">
    <source>
        <dbReference type="Proteomes" id="UP000308705"/>
    </source>
</evidence>
<evidence type="ECO:0000259" key="3">
    <source>
        <dbReference type="Pfam" id="PF20434"/>
    </source>
</evidence>
<proteinExistence type="predicted"/>
<dbReference type="Proteomes" id="UP000308705">
    <property type="component" value="Unassembled WGS sequence"/>
</dbReference>
<evidence type="ECO:0000256" key="1">
    <source>
        <dbReference type="ARBA" id="ARBA00022801"/>
    </source>
</evidence>
<name>A0A4U3MP60_9ACTN</name>
<dbReference type="Gene3D" id="3.40.50.1820">
    <property type="entry name" value="alpha/beta hydrolase"/>
    <property type="match status" value="1"/>
</dbReference>
<dbReference type="InterPro" id="IPR029058">
    <property type="entry name" value="AB_hydrolase_fold"/>
</dbReference>
<keyword evidence="2" id="KW-0472">Membrane</keyword>
<feature type="domain" description="BD-FAE-like" evidence="3">
    <location>
        <begin position="138"/>
        <end position="337"/>
    </location>
</feature>
<dbReference type="EMBL" id="SZQA01000003">
    <property type="protein sequence ID" value="TKK90504.1"/>
    <property type="molecule type" value="Genomic_DNA"/>
</dbReference>
<dbReference type="RefSeq" id="WP_137245973.1">
    <property type="nucleotide sequence ID" value="NZ_SZQA01000003.1"/>
</dbReference>
<dbReference type="InterPro" id="IPR050300">
    <property type="entry name" value="GDXG_lipolytic_enzyme"/>
</dbReference>
<protein>
    <submittedName>
        <fullName evidence="4">Alpha/beta hydrolase</fullName>
    </submittedName>
</protein>
<feature type="transmembrane region" description="Helical" evidence="2">
    <location>
        <begin position="7"/>
        <end position="30"/>
    </location>
</feature>
<evidence type="ECO:0000313" key="4">
    <source>
        <dbReference type="EMBL" id="TKK90504.1"/>
    </source>
</evidence>
<comment type="caution">
    <text evidence="4">The sequence shown here is derived from an EMBL/GenBank/DDBJ whole genome shotgun (WGS) entry which is preliminary data.</text>
</comment>
<accession>A0A4U3MP60</accession>
<keyword evidence="1 4" id="KW-0378">Hydrolase</keyword>
<dbReference type="AlphaFoldDB" id="A0A4U3MP60"/>
<gene>
    <name evidence="4" type="ORF">FDA94_05780</name>
</gene>
<organism evidence="4 5">
    <name type="scientific">Herbidospora galbida</name>
    <dbReference type="NCBI Taxonomy" id="2575442"/>
    <lineage>
        <taxon>Bacteria</taxon>
        <taxon>Bacillati</taxon>
        <taxon>Actinomycetota</taxon>
        <taxon>Actinomycetes</taxon>
        <taxon>Streptosporangiales</taxon>
        <taxon>Streptosporangiaceae</taxon>
        <taxon>Herbidospora</taxon>
    </lineage>
</organism>
<keyword evidence="2" id="KW-0812">Transmembrane</keyword>
<dbReference type="PANTHER" id="PTHR48081">
    <property type="entry name" value="AB HYDROLASE SUPERFAMILY PROTEIN C4A8.06C"/>
    <property type="match status" value="1"/>
</dbReference>